<feature type="chain" id="PRO_5013144419" description="ABC-type transport auxiliary lipoprotein component domain-containing protein" evidence="1">
    <location>
        <begin position="23"/>
        <end position="229"/>
    </location>
</feature>
<name>A0A228I0J1_9BURK</name>
<dbReference type="OrthoDB" id="1494661at2"/>
<dbReference type="EMBL" id="NKFA01000027">
    <property type="protein sequence ID" value="OXI35921.1"/>
    <property type="molecule type" value="Genomic_DNA"/>
</dbReference>
<organism evidence="3 4">
    <name type="scientific">Burkholderia aenigmatica</name>
    <dbReference type="NCBI Taxonomy" id="2015348"/>
    <lineage>
        <taxon>Bacteria</taxon>
        <taxon>Pseudomonadati</taxon>
        <taxon>Pseudomonadota</taxon>
        <taxon>Betaproteobacteria</taxon>
        <taxon>Burkholderiales</taxon>
        <taxon>Burkholderiaceae</taxon>
        <taxon>Burkholderia</taxon>
        <taxon>Burkholderia cepacia complex</taxon>
    </lineage>
</organism>
<sequence>MNARTPRLGQLLARAGAALAVAATLAGCASPPARFYTLAADGSAATPTVPNPSADPAFLIQVPAVGVPEQVAKNQFVVQKSIGQVAVLEQERWASAPADEIRSALSSALTHQLDTIDVAHSAYPPGVPVYRVSVDVQRFESWPGQRAVLDAVWSVRSLSSQRVTTCHTHAAVPVSAGYDALVTGHRQAIGQLATEIAGTVRAMATAQRIAKNVDTVSPAMHCPSVPEHS</sequence>
<reference evidence="4" key="1">
    <citation type="submission" date="2017-06" db="EMBL/GenBank/DDBJ databases">
        <authorList>
            <person name="LiPuma J."/>
            <person name="Spilker T."/>
        </authorList>
    </citation>
    <scope>NUCLEOTIDE SEQUENCE [LARGE SCALE GENOMIC DNA]</scope>
    <source>
        <strain evidence="4">AU17325</strain>
    </source>
</reference>
<protein>
    <recommendedName>
        <fullName evidence="2">ABC-type transport auxiliary lipoprotein component domain-containing protein</fullName>
    </recommendedName>
</protein>
<dbReference type="AlphaFoldDB" id="A0A228I0J1"/>
<feature type="signal peptide" evidence="1">
    <location>
        <begin position="1"/>
        <end position="22"/>
    </location>
</feature>
<gene>
    <name evidence="3" type="ORF">CFB84_36635</name>
</gene>
<dbReference type="Gene3D" id="3.40.50.10610">
    <property type="entry name" value="ABC-type transport auxiliary lipoprotein component"/>
    <property type="match status" value="1"/>
</dbReference>
<reference evidence="3 4" key="2">
    <citation type="submission" date="2017-08" db="EMBL/GenBank/DDBJ databases">
        <title>WGS of novel Burkholderia cepaca complex species.</title>
        <authorList>
            <person name="Lipuma J."/>
            <person name="Spilker T."/>
        </authorList>
    </citation>
    <scope>NUCLEOTIDE SEQUENCE [LARGE SCALE GENOMIC DNA]</scope>
    <source>
        <strain evidence="3 4">AU17325</strain>
    </source>
</reference>
<comment type="caution">
    <text evidence="3">The sequence shown here is derived from an EMBL/GenBank/DDBJ whole genome shotgun (WGS) entry which is preliminary data.</text>
</comment>
<evidence type="ECO:0000313" key="4">
    <source>
        <dbReference type="Proteomes" id="UP000214600"/>
    </source>
</evidence>
<evidence type="ECO:0000313" key="3">
    <source>
        <dbReference type="EMBL" id="OXI35921.1"/>
    </source>
</evidence>
<accession>A0A228I0J1</accession>
<evidence type="ECO:0000259" key="2">
    <source>
        <dbReference type="Pfam" id="PF03886"/>
    </source>
</evidence>
<dbReference type="Pfam" id="PF03886">
    <property type="entry name" value="ABC_trans_aux"/>
    <property type="match status" value="1"/>
</dbReference>
<proteinExistence type="predicted"/>
<dbReference type="InterPro" id="IPR005586">
    <property type="entry name" value="ABC_trans_aux"/>
</dbReference>
<keyword evidence="1" id="KW-0732">Signal</keyword>
<evidence type="ECO:0000256" key="1">
    <source>
        <dbReference type="SAM" id="SignalP"/>
    </source>
</evidence>
<feature type="domain" description="ABC-type transport auxiliary lipoprotein component" evidence="2">
    <location>
        <begin position="36"/>
        <end position="197"/>
    </location>
</feature>
<dbReference type="RefSeq" id="WP_089454018.1">
    <property type="nucleotide sequence ID" value="NZ_NKFA01000027.1"/>
</dbReference>
<dbReference type="SUPFAM" id="SSF159594">
    <property type="entry name" value="XCC0632-like"/>
    <property type="match status" value="1"/>
</dbReference>
<dbReference type="Proteomes" id="UP000214600">
    <property type="component" value="Unassembled WGS sequence"/>
</dbReference>
<dbReference type="PROSITE" id="PS51257">
    <property type="entry name" value="PROKAR_LIPOPROTEIN"/>
    <property type="match status" value="1"/>
</dbReference>